<feature type="transmembrane region" description="Helical" evidence="9">
    <location>
        <begin position="222"/>
        <end position="246"/>
    </location>
</feature>
<comment type="caution">
    <text evidence="10">The sequence shown here is derived from an EMBL/GenBank/DDBJ whole genome shotgun (WGS) entry which is preliminary data.</text>
</comment>
<comment type="similarity">
    <text evidence="2">Belongs to the ATPase gamma chain family.</text>
</comment>
<dbReference type="SUPFAM" id="SSF52943">
    <property type="entry name" value="ATP synthase (F1-ATPase), gamma subunit"/>
    <property type="match status" value="1"/>
</dbReference>
<evidence type="ECO:0000313" key="10">
    <source>
        <dbReference type="EMBL" id="KAK3198745.1"/>
    </source>
</evidence>
<dbReference type="GO" id="GO:0016760">
    <property type="term" value="F:cellulose synthase (UDP-forming) activity"/>
    <property type="evidence" value="ECO:0007669"/>
    <property type="project" value="InterPro"/>
</dbReference>
<dbReference type="PANTHER" id="PTHR11693">
    <property type="entry name" value="ATP SYNTHASE GAMMA CHAIN"/>
    <property type="match status" value="1"/>
</dbReference>
<dbReference type="Gene3D" id="3.40.1380.10">
    <property type="match status" value="1"/>
</dbReference>
<proteinExistence type="inferred from homology"/>
<sequence length="272" mass="30651">MDIPMNPSNYLDAAYQVAGSAYEYGSSWGENVGCLYGSTVEDNLLGSPFTTKRWRSGYCNPDPPGMRLLFGMRSISTQVVRNRMKSIKNIQKITKEMKMVAASKLRSIQVRTENSRCLWEPFTALLGDTPSVDIKKNVIVMISSDKGLCGGINSTSVKISKAIYKLNSGPDKQNKYVFLGEKANAQLIRDSKDIEVSITELQKHPLNYTQVSWVMLWYEERIIVYVLCFYFLHLLPRFFFGFGFYVSLERESESGGKVGDLDSYEIKGGGDT</sequence>
<keyword evidence="5" id="KW-0406">Ion transport</keyword>
<evidence type="ECO:0000256" key="3">
    <source>
        <dbReference type="ARBA" id="ARBA00022448"/>
    </source>
</evidence>
<evidence type="ECO:0000256" key="8">
    <source>
        <dbReference type="ARBA" id="ARBA00023310"/>
    </source>
</evidence>
<dbReference type="Proteomes" id="UP001281410">
    <property type="component" value="Unassembled WGS sequence"/>
</dbReference>
<keyword evidence="9" id="KW-1133">Transmembrane helix</keyword>
<dbReference type="InterPro" id="IPR000131">
    <property type="entry name" value="ATP_synth_F1_gsu"/>
</dbReference>
<comment type="subcellular location">
    <subcellularLocation>
        <location evidence="1">Membrane</location>
        <topology evidence="1">Peripheral membrane protein</topology>
    </subcellularLocation>
</comment>
<keyword evidence="8" id="KW-0066">ATP synthesis</keyword>
<evidence type="ECO:0000256" key="2">
    <source>
        <dbReference type="ARBA" id="ARBA00007681"/>
    </source>
</evidence>
<keyword evidence="6 9" id="KW-0472">Membrane</keyword>
<protein>
    <submittedName>
        <fullName evidence="10">Uncharacterized protein</fullName>
    </submittedName>
</protein>
<reference evidence="10" key="1">
    <citation type="journal article" date="2023" name="Plant J.">
        <title>Genome sequences and population genomics provide insights into the demographic history, inbreeding, and mutation load of two 'living fossil' tree species of Dipteronia.</title>
        <authorList>
            <person name="Feng Y."/>
            <person name="Comes H.P."/>
            <person name="Chen J."/>
            <person name="Zhu S."/>
            <person name="Lu R."/>
            <person name="Zhang X."/>
            <person name="Li P."/>
            <person name="Qiu J."/>
            <person name="Olsen K.M."/>
            <person name="Qiu Y."/>
        </authorList>
    </citation>
    <scope>NUCLEOTIDE SEQUENCE</scope>
    <source>
        <strain evidence="10">NBL</strain>
    </source>
</reference>
<keyword evidence="3" id="KW-0813">Transport</keyword>
<evidence type="ECO:0000256" key="1">
    <source>
        <dbReference type="ARBA" id="ARBA00004170"/>
    </source>
</evidence>
<keyword evidence="9" id="KW-0812">Transmembrane</keyword>
<keyword evidence="4" id="KW-0375">Hydrogen ion transport</keyword>
<accession>A0AAE0DZG5</accession>
<evidence type="ECO:0000256" key="9">
    <source>
        <dbReference type="SAM" id="Phobius"/>
    </source>
</evidence>
<dbReference type="GO" id="GO:0030244">
    <property type="term" value="P:cellulose biosynthetic process"/>
    <property type="evidence" value="ECO:0007669"/>
    <property type="project" value="InterPro"/>
</dbReference>
<dbReference type="EMBL" id="JANJYJ010000007">
    <property type="protein sequence ID" value="KAK3198745.1"/>
    <property type="molecule type" value="Genomic_DNA"/>
</dbReference>
<dbReference type="AlphaFoldDB" id="A0AAE0DZG5"/>
<dbReference type="GO" id="GO:0046933">
    <property type="term" value="F:proton-transporting ATP synthase activity, rotational mechanism"/>
    <property type="evidence" value="ECO:0007669"/>
    <property type="project" value="InterPro"/>
</dbReference>
<keyword evidence="7" id="KW-0139">CF(1)</keyword>
<evidence type="ECO:0000313" key="11">
    <source>
        <dbReference type="Proteomes" id="UP001281410"/>
    </source>
</evidence>
<dbReference type="InterPro" id="IPR035968">
    <property type="entry name" value="ATP_synth_F1_ATPase_gsu"/>
</dbReference>
<gene>
    <name evidence="10" type="ORF">Dsin_022160</name>
</gene>
<dbReference type="GO" id="GO:0045259">
    <property type="term" value="C:proton-transporting ATP synthase complex"/>
    <property type="evidence" value="ECO:0007669"/>
    <property type="project" value="UniProtKB-KW"/>
</dbReference>
<organism evidence="10 11">
    <name type="scientific">Dipteronia sinensis</name>
    <dbReference type="NCBI Taxonomy" id="43782"/>
    <lineage>
        <taxon>Eukaryota</taxon>
        <taxon>Viridiplantae</taxon>
        <taxon>Streptophyta</taxon>
        <taxon>Embryophyta</taxon>
        <taxon>Tracheophyta</taxon>
        <taxon>Spermatophyta</taxon>
        <taxon>Magnoliopsida</taxon>
        <taxon>eudicotyledons</taxon>
        <taxon>Gunneridae</taxon>
        <taxon>Pentapetalae</taxon>
        <taxon>rosids</taxon>
        <taxon>malvids</taxon>
        <taxon>Sapindales</taxon>
        <taxon>Sapindaceae</taxon>
        <taxon>Hippocastanoideae</taxon>
        <taxon>Acereae</taxon>
        <taxon>Dipteronia</taxon>
    </lineage>
</organism>
<dbReference type="PANTHER" id="PTHR11693:SF22">
    <property type="entry name" value="ATP SYNTHASE SUBUNIT GAMMA, MITOCHONDRIAL"/>
    <property type="match status" value="1"/>
</dbReference>
<evidence type="ECO:0000256" key="5">
    <source>
        <dbReference type="ARBA" id="ARBA00023065"/>
    </source>
</evidence>
<keyword evidence="11" id="KW-1185">Reference proteome</keyword>
<dbReference type="Gene3D" id="1.10.287.80">
    <property type="entry name" value="ATP synthase, gamma subunit, helix hairpin domain"/>
    <property type="match status" value="1"/>
</dbReference>
<dbReference type="Pfam" id="PF00231">
    <property type="entry name" value="ATP-synt"/>
    <property type="match status" value="1"/>
</dbReference>
<evidence type="ECO:0000256" key="4">
    <source>
        <dbReference type="ARBA" id="ARBA00022781"/>
    </source>
</evidence>
<evidence type="ECO:0000256" key="6">
    <source>
        <dbReference type="ARBA" id="ARBA00023136"/>
    </source>
</evidence>
<evidence type="ECO:0000256" key="7">
    <source>
        <dbReference type="ARBA" id="ARBA00023196"/>
    </source>
</evidence>
<dbReference type="GO" id="GO:0012505">
    <property type="term" value="C:endomembrane system"/>
    <property type="evidence" value="ECO:0007669"/>
    <property type="project" value="UniProtKB-SubCell"/>
</dbReference>
<name>A0AAE0DZG5_9ROSI</name>